<evidence type="ECO:0000256" key="1">
    <source>
        <dbReference type="ARBA" id="ARBA00006721"/>
    </source>
</evidence>
<keyword evidence="2" id="KW-0328">Glycosyltransferase</keyword>
<keyword evidence="4" id="KW-1133">Transmembrane helix</keyword>
<evidence type="ECO:0000313" key="5">
    <source>
        <dbReference type="EMBL" id="CAJ2503273.1"/>
    </source>
</evidence>
<feature type="transmembrane region" description="Helical" evidence="4">
    <location>
        <begin position="12"/>
        <end position="31"/>
    </location>
</feature>
<proteinExistence type="inferred from homology"/>
<evidence type="ECO:0000256" key="3">
    <source>
        <dbReference type="ARBA" id="ARBA00022679"/>
    </source>
</evidence>
<comment type="similarity">
    <text evidence="1">Belongs to the glycosyltransferase 25 family.</text>
</comment>
<sequence length="378" mass="42656">MGVMNHSPPVWRSILLVGIFFSLLHWAYYVGGPFSDSFSSRVLKPAAFEANRSSDIAHKAPEASSVRESTNTSDVFNSTLGFEKVIGLNLPDRADKRDNLSLMSALTGFKISWVDGVLGPAVPDKAVPFGWDRTQWPEANLGSWRGHINAIRSIVEDDLSSALILEDDVDWDVSLKPQLSQFAEAAKTLQADFPKSTLHPDPSPYGQDWDLLWIGACLTRFNREQSEPKVLLRNDPTVAPRHRLGQNDTFAWDEYPEHSRIVYVPDHDTICSFAYALSREGARKALLYLGVEDQPTVFDFHMSDLCRDKPLGIRCISLVPGLFMHHRPRGRVSHDSDILEFDPEEVREVGTTENILYSTRLNLRNLIEGREPQKQWAD</sequence>
<dbReference type="PANTHER" id="PTHR10730:SF53">
    <property type="entry name" value="GLYCOSYLTRANSFERASE 25 FAMILY MEMBER"/>
    <property type="match status" value="1"/>
</dbReference>
<evidence type="ECO:0000256" key="4">
    <source>
        <dbReference type="SAM" id="Phobius"/>
    </source>
</evidence>
<comment type="caution">
    <text evidence="5">The sequence shown here is derived from an EMBL/GenBank/DDBJ whole genome shotgun (WGS) entry which is preliminary data.</text>
</comment>
<keyword evidence="4" id="KW-0472">Membrane</keyword>
<keyword evidence="6" id="KW-1185">Reference proteome</keyword>
<name>A0AAI8VE84_9PEZI</name>
<protein>
    <submittedName>
        <fullName evidence="5">Uu.00g106670.m01.CDS01</fullName>
    </submittedName>
</protein>
<dbReference type="Proteomes" id="UP001295740">
    <property type="component" value="Unassembled WGS sequence"/>
</dbReference>
<dbReference type="PANTHER" id="PTHR10730">
    <property type="entry name" value="PROCOLLAGEN-LYSINE,2-OXOGLUTARATE 5-DIOXYGENASE/GLYCOSYLTRANSFERASE 25 FAMILY MEMBER"/>
    <property type="match status" value="1"/>
</dbReference>
<dbReference type="InterPro" id="IPR050757">
    <property type="entry name" value="Collagen_mod_GT25"/>
</dbReference>
<evidence type="ECO:0000313" key="6">
    <source>
        <dbReference type="Proteomes" id="UP001295740"/>
    </source>
</evidence>
<gene>
    <name evidence="5" type="ORF">KHLLAP_LOCUS3741</name>
</gene>
<dbReference type="EMBL" id="CAUWAG010000004">
    <property type="protein sequence ID" value="CAJ2503273.1"/>
    <property type="molecule type" value="Genomic_DNA"/>
</dbReference>
<reference evidence="5" key="1">
    <citation type="submission" date="2023-10" db="EMBL/GenBank/DDBJ databases">
        <authorList>
            <person name="Hackl T."/>
        </authorList>
    </citation>
    <scope>NUCLEOTIDE SEQUENCE</scope>
</reference>
<organism evidence="5 6">
    <name type="scientific">Anthostomella pinea</name>
    <dbReference type="NCBI Taxonomy" id="933095"/>
    <lineage>
        <taxon>Eukaryota</taxon>
        <taxon>Fungi</taxon>
        <taxon>Dikarya</taxon>
        <taxon>Ascomycota</taxon>
        <taxon>Pezizomycotina</taxon>
        <taxon>Sordariomycetes</taxon>
        <taxon>Xylariomycetidae</taxon>
        <taxon>Xylariales</taxon>
        <taxon>Xylariaceae</taxon>
        <taxon>Anthostomella</taxon>
    </lineage>
</organism>
<keyword evidence="4" id="KW-0812">Transmembrane</keyword>
<evidence type="ECO:0000256" key="2">
    <source>
        <dbReference type="ARBA" id="ARBA00022676"/>
    </source>
</evidence>
<accession>A0AAI8VE84</accession>
<keyword evidence="3" id="KW-0808">Transferase</keyword>
<dbReference type="GO" id="GO:0016740">
    <property type="term" value="F:transferase activity"/>
    <property type="evidence" value="ECO:0007669"/>
    <property type="project" value="UniProtKB-KW"/>
</dbReference>
<dbReference type="AlphaFoldDB" id="A0AAI8VE84"/>